<evidence type="ECO:0000313" key="1">
    <source>
        <dbReference type="EMBL" id="ALL70398.1"/>
    </source>
</evidence>
<gene>
    <name evidence="1" type="ORF">K788_0001261</name>
</gene>
<dbReference type="AlphaFoldDB" id="A0A0P0RN87"/>
<protein>
    <submittedName>
        <fullName evidence="1">Uncharacterized protein</fullName>
    </submittedName>
</protein>
<dbReference type="EMBL" id="CP012748">
    <property type="protein sequence ID" value="ALL70398.1"/>
    <property type="molecule type" value="Genomic_DNA"/>
</dbReference>
<accession>A0A0P0RN87</accession>
<dbReference type="KEGG" id="bcai:K788_0001261"/>
<name>A0A0P0RN87_9BURK</name>
<reference evidence="1 2" key="1">
    <citation type="journal article" date="2014" name="Genome Announc.">
        <title>Draft Genome Sequence of the Haloacid-Degrading Burkholderia caribensis Strain MBA4.</title>
        <authorList>
            <person name="Pan Y."/>
            <person name="Kong K.F."/>
            <person name="Tsang J.S."/>
        </authorList>
    </citation>
    <scope>NUCLEOTIDE SEQUENCE [LARGE SCALE GENOMIC DNA]</scope>
    <source>
        <strain evidence="1 2">MBA4</strain>
        <plasmid evidence="2">Plasmid</plasmid>
    </source>
</reference>
<proteinExistence type="predicted"/>
<dbReference type="Proteomes" id="UP000019146">
    <property type="component" value="Plasmid unnamed"/>
</dbReference>
<evidence type="ECO:0000313" key="2">
    <source>
        <dbReference type="Proteomes" id="UP000019146"/>
    </source>
</evidence>
<organism evidence="1 2">
    <name type="scientific">Paraburkholderia caribensis MBA4</name>
    <dbReference type="NCBI Taxonomy" id="1323664"/>
    <lineage>
        <taxon>Bacteria</taxon>
        <taxon>Pseudomonadati</taxon>
        <taxon>Pseudomonadota</taxon>
        <taxon>Betaproteobacteria</taxon>
        <taxon>Burkholderiales</taxon>
        <taxon>Burkholderiaceae</taxon>
        <taxon>Paraburkholderia</taxon>
    </lineage>
</organism>
<keyword evidence="1" id="KW-0614">Plasmid</keyword>
<sequence length="39" mass="4171">MNGRWRSDGRRHIVARCGSLLLAFPMANVAPVASASSSK</sequence>
<geneLocation type="plasmid" evidence="2"/>